<proteinExistence type="predicted"/>
<feature type="region of interest" description="Disordered" evidence="1">
    <location>
        <begin position="57"/>
        <end position="77"/>
    </location>
</feature>
<evidence type="ECO:0000313" key="2">
    <source>
        <dbReference type="EMBL" id="EKF25245.1"/>
    </source>
</evidence>
<evidence type="ECO:0000256" key="1">
    <source>
        <dbReference type="SAM" id="MobiDB-lite"/>
    </source>
</evidence>
<reference evidence="2 3" key="1">
    <citation type="journal article" date="2012" name="J. Bacteriol.">
        <title>Genome sequence of Mycobacterium hassiacum DSM 44199, a rare source of heat-stable mycobacterial proteins.</title>
        <authorList>
            <person name="Tiago I."/>
            <person name="Maranha A."/>
            <person name="Mendes V."/>
            <person name="Alarico S."/>
            <person name="Moynihan P.J."/>
            <person name="Clarke A.J."/>
            <person name="Macedo-Ribeiro S."/>
            <person name="Pereira P.J."/>
            <person name="Empadinhas N."/>
        </authorList>
    </citation>
    <scope>NUCLEOTIDE SEQUENCE [LARGE SCALE GENOMIC DNA]</scope>
    <source>
        <strain evidence="3">DSM 44199 / CIP 105218 / JCM 12690 / 3849</strain>
    </source>
</reference>
<keyword evidence="3" id="KW-1185">Reference proteome</keyword>
<name>K5BCJ4_MYCHD</name>
<sequence length="77" mass="8537">MHGAGVRLIRVRLGLARLRGNGHHDILSWDRRYRVLPSSGPDATVSTDLGPYREVPVRRTSGSQATGRWRRTAVCTG</sequence>
<dbReference type="Proteomes" id="UP000006265">
    <property type="component" value="Unassembled WGS sequence"/>
</dbReference>
<dbReference type="PATRIC" id="fig|1122247.3.peg.741"/>
<dbReference type="EMBL" id="AMRA01000020">
    <property type="protein sequence ID" value="EKF25245.1"/>
    <property type="molecule type" value="Genomic_DNA"/>
</dbReference>
<gene>
    <name evidence="2" type="ORF">C731_0772</name>
</gene>
<accession>K5BCJ4</accession>
<evidence type="ECO:0000313" key="3">
    <source>
        <dbReference type="Proteomes" id="UP000006265"/>
    </source>
</evidence>
<organism evidence="2 3">
    <name type="scientific">Mycolicibacterium hassiacum (strain DSM 44199 / CIP 105218 / JCM 12690 / 3849)</name>
    <name type="common">Mycobacterium hassiacum</name>
    <dbReference type="NCBI Taxonomy" id="1122247"/>
    <lineage>
        <taxon>Bacteria</taxon>
        <taxon>Bacillati</taxon>
        <taxon>Actinomycetota</taxon>
        <taxon>Actinomycetes</taxon>
        <taxon>Mycobacteriales</taxon>
        <taxon>Mycobacteriaceae</taxon>
        <taxon>Mycolicibacterium</taxon>
    </lineage>
</organism>
<comment type="caution">
    <text evidence="2">The sequence shown here is derived from an EMBL/GenBank/DDBJ whole genome shotgun (WGS) entry which is preliminary data.</text>
</comment>
<protein>
    <submittedName>
        <fullName evidence="2">Uncharacterized protein</fullName>
    </submittedName>
</protein>
<dbReference type="AlphaFoldDB" id="K5BCJ4"/>